<feature type="transmembrane region" description="Helical" evidence="2">
    <location>
        <begin position="369"/>
        <end position="386"/>
    </location>
</feature>
<gene>
    <name evidence="4" type="ORF">IHE71_25465</name>
</gene>
<feature type="chain" id="PRO_5045204043" evidence="3">
    <location>
        <begin position="29"/>
        <end position="468"/>
    </location>
</feature>
<keyword evidence="2" id="KW-0472">Membrane</keyword>
<accession>A0ABR9N5V7</accession>
<dbReference type="Proteomes" id="UP000625527">
    <property type="component" value="Unassembled WGS sequence"/>
</dbReference>
<organism evidence="4 5">
    <name type="scientific">Myceligenerans pegani</name>
    <dbReference type="NCBI Taxonomy" id="2776917"/>
    <lineage>
        <taxon>Bacteria</taxon>
        <taxon>Bacillati</taxon>
        <taxon>Actinomycetota</taxon>
        <taxon>Actinomycetes</taxon>
        <taxon>Micrococcales</taxon>
        <taxon>Promicromonosporaceae</taxon>
        <taxon>Myceligenerans</taxon>
    </lineage>
</organism>
<feature type="transmembrane region" description="Helical" evidence="2">
    <location>
        <begin position="393"/>
        <end position="411"/>
    </location>
</feature>
<feature type="transmembrane region" description="Helical" evidence="2">
    <location>
        <begin position="305"/>
        <end position="323"/>
    </location>
</feature>
<keyword evidence="2" id="KW-1133">Transmembrane helix</keyword>
<dbReference type="RefSeq" id="WP_192865585.1">
    <property type="nucleotide sequence ID" value="NZ_JADAQT010000113.1"/>
</dbReference>
<evidence type="ECO:0000256" key="1">
    <source>
        <dbReference type="SAM" id="MobiDB-lite"/>
    </source>
</evidence>
<keyword evidence="3" id="KW-0732">Signal</keyword>
<feature type="region of interest" description="Disordered" evidence="1">
    <location>
        <begin position="170"/>
        <end position="195"/>
    </location>
</feature>
<reference evidence="4 5" key="1">
    <citation type="submission" date="2020-10" db="EMBL/GenBank/DDBJ databases">
        <title>Myceligenerans pegani sp. nov., an endophytic actinomycete isolated from Peganum harmala L. in Xinjiang, China.</title>
        <authorList>
            <person name="Xin L."/>
        </authorList>
    </citation>
    <scope>NUCLEOTIDE SEQUENCE [LARGE SCALE GENOMIC DNA]</scope>
    <source>
        <strain evidence="4 5">TRM65318</strain>
    </source>
</reference>
<dbReference type="EMBL" id="JADAQT010000113">
    <property type="protein sequence ID" value="MBE1879045.1"/>
    <property type="molecule type" value="Genomic_DNA"/>
</dbReference>
<feature type="transmembrane region" description="Helical" evidence="2">
    <location>
        <begin position="431"/>
        <end position="449"/>
    </location>
</feature>
<keyword evidence="2" id="KW-0812">Transmembrane</keyword>
<evidence type="ECO:0000313" key="4">
    <source>
        <dbReference type="EMBL" id="MBE1879045.1"/>
    </source>
</evidence>
<keyword evidence="5" id="KW-1185">Reference proteome</keyword>
<proteinExistence type="predicted"/>
<feature type="compositionally biased region" description="Low complexity" evidence="1">
    <location>
        <begin position="170"/>
        <end position="179"/>
    </location>
</feature>
<evidence type="ECO:0000256" key="2">
    <source>
        <dbReference type="SAM" id="Phobius"/>
    </source>
</evidence>
<name>A0ABR9N5V7_9MICO</name>
<feature type="transmembrane region" description="Helical" evidence="2">
    <location>
        <begin position="330"/>
        <end position="349"/>
    </location>
</feature>
<comment type="caution">
    <text evidence="4">The sequence shown here is derived from an EMBL/GenBank/DDBJ whole genome shotgun (WGS) entry which is preliminary data.</text>
</comment>
<feature type="transmembrane region" description="Helical" evidence="2">
    <location>
        <begin position="274"/>
        <end position="293"/>
    </location>
</feature>
<evidence type="ECO:0000313" key="5">
    <source>
        <dbReference type="Proteomes" id="UP000625527"/>
    </source>
</evidence>
<feature type="signal peptide" evidence="3">
    <location>
        <begin position="1"/>
        <end position="28"/>
    </location>
</feature>
<protein>
    <submittedName>
        <fullName evidence="4">HupE/UreJ family protein</fullName>
    </submittedName>
</protein>
<dbReference type="Pfam" id="PF13795">
    <property type="entry name" value="HupE_UreJ_2"/>
    <property type="match status" value="1"/>
</dbReference>
<evidence type="ECO:0000256" key="3">
    <source>
        <dbReference type="SAM" id="SignalP"/>
    </source>
</evidence>
<sequence>MREKIFRAALAVLAAGAAALLAPAPASAHVVPSTTIELDVHDDHVTAQLTLPATDLTTASGIAVPEGALEGATATAIETYIEDHFAVTTAGEAWQVEVHDAATARTEQWGTGEFPAVTATATLTPPSGVSPRAFSLAYDAIIHQVVTADIFVILRSDVLDDGSSSAATAEVSAAGSTTSNSETGQPAGATSARNLGTITLDTRTGTVAPLDVDLDADEGGAHGFAGMFRHGMSHIAEGTDHQLFLLTLLLPAPLLAAGRHWGAVSPTARAAWRITGITVAFTIGHSVTLALGTLGLPVPRQPVEAWIAVSILTAAVHAVRPLFPGREALVAGGFGLVHGMAFSMTLSALELSGTELALNLLGFNLGIEVMQLLVVLVVLPPLVVLARTRAYTALRVLAATLTAVAATGWLLDRVGVPNPVGLAADTLGAASPWIAVALWTWAVTALVAARVRRPGEVARGDQAALPST</sequence>
<dbReference type="InterPro" id="IPR032809">
    <property type="entry name" value="Put_HupE_UreJ"/>
</dbReference>